<reference evidence="1" key="1">
    <citation type="journal article" date="2015" name="Nature">
        <title>Complex archaea that bridge the gap between prokaryotes and eukaryotes.</title>
        <authorList>
            <person name="Spang A."/>
            <person name="Saw J.H."/>
            <person name="Jorgensen S.L."/>
            <person name="Zaremba-Niedzwiedzka K."/>
            <person name="Martijn J."/>
            <person name="Lind A.E."/>
            <person name="van Eijk R."/>
            <person name="Schleper C."/>
            <person name="Guy L."/>
            <person name="Ettema T.J."/>
        </authorList>
    </citation>
    <scope>NUCLEOTIDE SEQUENCE</scope>
</reference>
<dbReference type="EMBL" id="LAZR01003013">
    <property type="protein sequence ID" value="KKN22980.1"/>
    <property type="molecule type" value="Genomic_DNA"/>
</dbReference>
<organism evidence="1">
    <name type="scientific">marine sediment metagenome</name>
    <dbReference type="NCBI Taxonomy" id="412755"/>
    <lineage>
        <taxon>unclassified sequences</taxon>
        <taxon>metagenomes</taxon>
        <taxon>ecological metagenomes</taxon>
    </lineage>
</organism>
<comment type="caution">
    <text evidence="1">The sequence shown here is derived from an EMBL/GenBank/DDBJ whole genome shotgun (WGS) entry which is preliminary data.</text>
</comment>
<proteinExistence type="predicted"/>
<evidence type="ECO:0000313" key="1">
    <source>
        <dbReference type="EMBL" id="KKN22980.1"/>
    </source>
</evidence>
<accession>A0A0F9NU15</accession>
<dbReference type="AlphaFoldDB" id="A0A0F9NU15"/>
<sequence length="134" mass="15422">MVDRTKAEMIESFDGLCEKVEIVPDQMRDSGEQIHMEFKPDDEEILKGSKTGRFHEWLRLTDKTTETTVPEGSKIEAYLKEIEVVLPETKKTKKVVEAFMLMQGKKFTFVRKTLGKAFKGHEAKPSFIPQTLLD</sequence>
<protein>
    <submittedName>
        <fullName evidence="1">Uncharacterized protein</fullName>
    </submittedName>
</protein>
<gene>
    <name evidence="1" type="ORF">LCGC14_0909510</name>
</gene>
<name>A0A0F9NU15_9ZZZZ</name>